<gene>
    <name evidence="1" type="ORF">BO94DRAFT_557654</name>
</gene>
<organism evidence="1 2">
    <name type="scientific">Aspergillus sclerotioniger CBS 115572</name>
    <dbReference type="NCBI Taxonomy" id="1450535"/>
    <lineage>
        <taxon>Eukaryota</taxon>
        <taxon>Fungi</taxon>
        <taxon>Dikarya</taxon>
        <taxon>Ascomycota</taxon>
        <taxon>Pezizomycotina</taxon>
        <taxon>Eurotiomycetes</taxon>
        <taxon>Eurotiomycetidae</taxon>
        <taxon>Eurotiales</taxon>
        <taxon>Aspergillaceae</taxon>
        <taxon>Aspergillus</taxon>
        <taxon>Aspergillus subgen. Circumdati</taxon>
    </lineage>
</organism>
<dbReference type="GeneID" id="37116086"/>
<dbReference type="AlphaFoldDB" id="A0A317WF11"/>
<dbReference type="Proteomes" id="UP000246702">
    <property type="component" value="Unassembled WGS sequence"/>
</dbReference>
<comment type="caution">
    <text evidence="1">The sequence shown here is derived from an EMBL/GenBank/DDBJ whole genome shotgun (WGS) entry which is preliminary data.</text>
</comment>
<name>A0A317WF11_9EURO</name>
<evidence type="ECO:0000313" key="2">
    <source>
        <dbReference type="Proteomes" id="UP000246702"/>
    </source>
</evidence>
<protein>
    <submittedName>
        <fullName evidence="1">Uncharacterized protein</fullName>
    </submittedName>
</protein>
<sequence length="226" mass="26267">MSLIAEPPAHRHVRWRLTNLAREIKSLQLDEFDVQQLDFRYPYEKLPQKPTYFASYPGHSIPEPNTDNFREPYKGLDDETEYSLTHISVGDSAFNNSGLYKHNQPEFGCYHITEMIDPAYPHIKALMYNNMVATDSTILCGELMPILRTMLTQLRRQKFIHQLVTPVLMFSLMGFQARVIEAFFRDDKLVLRPTKLFDFTHGNDNAFKTLALWYMGNPLEITTQGS</sequence>
<dbReference type="EMBL" id="MSFK01000018">
    <property type="protein sequence ID" value="PWY83812.1"/>
    <property type="molecule type" value="Genomic_DNA"/>
</dbReference>
<reference evidence="1 2" key="1">
    <citation type="submission" date="2016-12" db="EMBL/GenBank/DDBJ databases">
        <title>The genomes of Aspergillus section Nigri reveals drivers in fungal speciation.</title>
        <authorList>
            <consortium name="DOE Joint Genome Institute"/>
            <person name="Vesth T.C."/>
            <person name="Nybo J."/>
            <person name="Theobald S."/>
            <person name="Brandl J."/>
            <person name="Frisvad J.C."/>
            <person name="Nielsen K.F."/>
            <person name="Lyhne E.K."/>
            <person name="Kogle M.E."/>
            <person name="Kuo A."/>
            <person name="Riley R."/>
            <person name="Clum A."/>
            <person name="Nolan M."/>
            <person name="Lipzen A."/>
            <person name="Salamov A."/>
            <person name="Henrissat B."/>
            <person name="Wiebenga A."/>
            <person name="De Vries R.P."/>
            <person name="Grigoriev I.V."/>
            <person name="Mortensen U.H."/>
            <person name="Andersen M.R."/>
            <person name="Baker S.E."/>
        </authorList>
    </citation>
    <scope>NUCLEOTIDE SEQUENCE [LARGE SCALE GENOMIC DNA]</scope>
    <source>
        <strain evidence="1 2">CBS 115572</strain>
    </source>
</reference>
<dbReference type="OrthoDB" id="4177740at2759"/>
<accession>A0A317WF11</accession>
<evidence type="ECO:0000313" key="1">
    <source>
        <dbReference type="EMBL" id="PWY83812.1"/>
    </source>
</evidence>
<proteinExistence type="predicted"/>
<keyword evidence="2" id="KW-1185">Reference proteome</keyword>
<dbReference type="RefSeq" id="XP_025466280.1">
    <property type="nucleotide sequence ID" value="XM_025613943.1"/>
</dbReference>